<dbReference type="Proteomes" id="UP000265520">
    <property type="component" value="Unassembled WGS sequence"/>
</dbReference>
<sequence>SFDDEDWQSITSNLEPGNKVGLMVVFEECVTIEKTTVSLLYDEPVDKEMESCDVVDEEDVIVSGNDDNNFGVSGDDNEAINRFGEEMVNHMQISRHADGLYADGVGPLQLVPRDPDQPAGAVAEEIPAADAYGDQEHQVPPPEGQPEQQATTASEATGSALGAQILDALIELRADFFQLEQTVTARFDAVEFRLEVLEDVMTQIPRGSNSESTDV</sequence>
<evidence type="ECO:0000313" key="2">
    <source>
        <dbReference type="EMBL" id="MCH91275.1"/>
    </source>
</evidence>
<accession>A0A392MW94</accession>
<organism evidence="2 3">
    <name type="scientific">Trifolium medium</name>
    <dbReference type="NCBI Taxonomy" id="97028"/>
    <lineage>
        <taxon>Eukaryota</taxon>
        <taxon>Viridiplantae</taxon>
        <taxon>Streptophyta</taxon>
        <taxon>Embryophyta</taxon>
        <taxon>Tracheophyta</taxon>
        <taxon>Spermatophyta</taxon>
        <taxon>Magnoliopsida</taxon>
        <taxon>eudicotyledons</taxon>
        <taxon>Gunneridae</taxon>
        <taxon>Pentapetalae</taxon>
        <taxon>rosids</taxon>
        <taxon>fabids</taxon>
        <taxon>Fabales</taxon>
        <taxon>Fabaceae</taxon>
        <taxon>Papilionoideae</taxon>
        <taxon>50 kb inversion clade</taxon>
        <taxon>NPAAA clade</taxon>
        <taxon>Hologalegina</taxon>
        <taxon>IRL clade</taxon>
        <taxon>Trifolieae</taxon>
        <taxon>Trifolium</taxon>
    </lineage>
</organism>
<evidence type="ECO:0000313" key="3">
    <source>
        <dbReference type="Proteomes" id="UP000265520"/>
    </source>
</evidence>
<dbReference type="EMBL" id="LXQA010020067">
    <property type="protein sequence ID" value="MCH91275.1"/>
    <property type="molecule type" value="Genomic_DNA"/>
</dbReference>
<comment type="caution">
    <text evidence="2">The sequence shown here is derived from an EMBL/GenBank/DDBJ whole genome shotgun (WGS) entry which is preliminary data.</text>
</comment>
<keyword evidence="3" id="KW-1185">Reference proteome</keyword>
<gene>
    <name evidence="2" type="ORF">A2U01_0012201</name>
</gene>
<feature type="region of interest" description="Disordered" evidence="1">
    <location>
        <begin position="134"/>
        <end position="156"/>
    </location>
</feature>
<reference evidence="2 3" key="1">
    <citation type="journal article" date="2018" name="Front. Plant Sci.">
        <title>Red Clover (Trifolium pratense) and Zigzag Clover (T. medium) - A Picture of Genomic Similarities and Differences.</title>
        <authorList>
            <person name="Dluhosova J."/>
            <person name="Istvanek J."/>
            <person name="Nedelnik J."/>
            <person name="Repkova J."/>
        </authorList>
    </citation>
    <scope>NUCLEOTIDE SEQUENCE [LARGE SCALE GENOMIC DNA]</scope>
    <source>
        <strain evidence="3">cv. 10/8</strain>
        <tissue evidence="2">Leaf</tissue>
    </source>
</reference>
<name>A0A392MW94_9FABA</name>
<feature type="non-terminal residue" evidence="2">
    <location>
        <position position="1"/>
    </location>
</feature>
<dbReference type="AlphaFoldDB" id="A0A392MW94"/>
<protein>
    <submittedName>
        <fullName evidence="2">TIR-NBS-LRR RCT1 resistance protein</fullName>
    </submittedName>
</protein>
<evidence type="ECO:0000256" key="1">
    <source>
        <dbReference type="SAM" id="MobiDB-lite"/>
    </source>
</evidence>
<proteinExistence type="predicted"/>